<proteinExistence type="predicted"/>
<dbReference type="InterPro" id="IPR045247">
    <property type="entry name" value="Oye-like"/>
</dbReference>
<name>A0A166AEY7_9AGAM</name>
<protein>
    <submittedName>
        <fullName evidence="2">FMN-linked oxidoreductase</fullName>
    </submittedName>
</protein>
<evidence type="ECO:0000313" key="3">
    <source>
        <dbReference type="Proteomes" id="UP000076532"/>
    </source>
</evidence>
<dbReference type="AlphaFoldDB" id="A0A166AEY7"/>
<dbReference type="OrthoDB" id="276546at2759"/>
<evidence type="ECO:0000259" key="1">
    <source>
        <dbReference type="Pfam" id="PF00724"/>
    </source>
</evidence>
<dbReference type="InterPro" id="IPR013785">
    <property type="entry name" value="Aldolase_TIM"/>
</dbReference>
<sequence length="291" mass="30499">MGAGLPGRSKLKRDNASSEHTAASAIPVVSLFTGEMQVPRALTAEEIEEFISLYATAASNAVHKAGFDGVEIHGASGYLVDQFLQDVSNNRTDNYGGSVENRSRFALEVIKAIVAAVGEKKTALRLSPWSTAQGMGMANPPRVNNYDDVETIPAHKYTERDALYALWAPKPLISAGGYDQELGLDVAQKTGQLLFCSSCSASSPGSGRPSTTTSCWKGPASRICAIPPCASSRIISRSSSSGSLSGGTSTSGTECRACIMNCELGATEMGAGWFCDAAWVEDLVFEGVGGP</sequence>
<keyword evidence="3" id="KW-1185">Reference proteome</keyword>
<dbReference type="SUPFAM" id="SSF51395">
    <property type="entry name" value="FMN-linked oxidoreductases"/>
    <property type="match status" value="1"/>
</dbReference>
<dbReference type="GO" id="GO:0010181">
    <property type="term" value="F:FMN binding"/>
    <property type="evidence" value="ECO:0007669"/>
    <property type="project" value="InterPro"/>
</dbReference>
<gene>
    <name evidence="2" type="ORF">FIBSPDRAFT_937465</name>
</gene>
<feature type="domain" description="NADH:flavin oxidoreductase/NADH oxidase N-terminal" evidence="1">
    <location>
        <begin position="32"/>
        <end position="134"/>
    </location>
</feature>
<dbReference type="Proteomes" id="UP000076532">
    <property type="component" value="Unassembled WGS sequence"/>
</dbReference>
<accession>A0A166AEY7</accession>
<dbReference type="STRING" id="436010.A0A166AEY7"/>
<evidence type="ECO:0000313" key="2">
    <source>
        <dbReference type="EMBL" id="KZP11537.1"/>
    </source>
</evidence>
<reference evidence="2 3" key="1">
    <citation type="journal article" date="2016" name="Mol. Biol. Evol.">
        <title>Comparative Genomics of Early-Diverging Mushroom-Forming Fungi Provides Insights into the Origins of Lignocellulose Decay Capabilities.</title>
        <authorList>
            <person name="Nagy L.G."/>
            <person name="Riley R."/>
            <person name="Tritt A."/>
            <person name="Adam C."/>
            <person name="Daum C."/>
            <person name="Floudas D."/>
            <person name="Sun H."/>
            <person name="Yadav J.S."/>
            <person name="Pangilinan J."/>
            <person name="Larsson K.H."/>
            <person name="Matsuura K."/>
            <person name="Barry K."/>
            <person name="Labutti K."/>
            <person name="Kuo R."/>
            <person name="Ohm R.A."/>
            <person name="Bhattacharya S.S."/>
            <person name="Shirouzu T."/>
            <person name="Yoshinaga Y."/>
            <person name="Martin F.M."/>
            <person name="Grigoriev I.V."/>
            <person name="Hibbett D.S."/>
        </authorList>
    </citation>
    <scope>NUCLEOTIDE SEQUENCE [LARGE SCALE GENOMIC DNA]</scope>
    <source>
        <strain evidence="2 3">CBS 109695</strain>
    </source>
</reference>
<dbReference type="PANTHER" id="PTHR22893:SF91">
    <property type="entry name" value="NADPH DEHYDROGENASE 2-RELATED"/>
    <property type="match status" value="1"/>
</dbReference>
<dbReference type="InterPro" id="IPR001155">
    <property type="entry name" value="OxRdtase_FMN_N"/>
</dbReference>
<dbReference type="Pfam" id="PF00724">
    <property type="entry name" value="Oxidored_FMN"/>
    <property type="match status" value="1"/>
</dbReference>
<dbReference type="EMBL" id="KV417661">
    <property type="protein sequence ID" value="KZP11537.1"/>
    <property type="molecule type" value="Genomic_DNA"/>
</dbReference>
<dbReference type="GO" id="GO:0003959">
    <property type="term" value="F:NADPH dehydrogenase activity"/>
    <property type="evidence" value="ECO:0007669"/>
    <property type="project" value="TreeGrafter"/>
</dbReference>
<dbReference type="PANTHER" id="PTHR22893">
    <property type="entry name" value="NADH OXIDOREDUCTASE-RELATED"/>
    <property type="match status" value="1"/>
</dbReference>
<dbReference type="Gene3D" id="3.20.20.70">
    <property type="entry name" value="Aldolase class I"/>
    <property type="match status" value="1"/>
</dbReference>
<organism evidence="2 3">
    <name type="scientific">Athelia psychrophila</name>
    <dbReference type="NCBI Taxonomy" id="1759441"/>
    <lineage>
        <taxon>Eukaryota</taxon>
        <taxon>Fungi</taxon>
        <taxon>Dikarya</taxon>
        <taxon>Basidiomycota</taxon>
        <taxon>Agaricomycotina</taxon>
        <taxon>Agaricomycetes</taxon>
        <taxon>Agaricomycetidae</taxon>
        <taxon>Atheliales</taxon>
        <taxon>Atheliaceae</taxon>
        <taxon>Athelia</taxon>
    </lineage>
</organism>